<sequence length="97" mass="11327">MRRCTIARAASQDLDDIIDYFLSRNVDAGDRFIQSFNRKCQQLAQFPHTGRSYTEIMPELRGMPLQGYIIFYQVTDEAITILRVLSGYRDLRSVFLE</sequence>
<dbReference type="PANTHER" id="PTHR33755">
    <property type="entry name" value="TOXIN PARE1-RELATED"/>
    <property type="match status" value="1"/>
</dbReference>
<dbReference type="RefSeq" id="WP_193909240.1">
    <property type="nucleotide sequence ID" value="NZ_JADEXG010000043.1"/>
</dbReference>
<dbReference type="InterPro" id="IPR035093">
    <property type="entry name" value="RelE/ParE_toxin_dom_sf"/>
</dbReference>
<dbReference type="AlphaFoldDB" id="A0A8J7AYY4"/>
<evidence type="ECO:0000256" key="2">
    <source>
        <dbReference type="ARBA" id="ARBA00022649"/>
    </source>
</evidence>
<proteinExistence type="inferred from homology"/>
<name>A0A8J7AYY4_9CYAN</name>
<dbReference type="PANTHER" id="PTHR33755:SF6">
    <property type="entry name" value="PLASMID STABILIZATION SYSTEM PROTEIN"/>
    <property type="match status" value="1"/>
</dbReference>
<accession>A0A8J7AYY4</accession>
<protein>
    <submittedName>
        <fullName evidence="3">Type II toxin-antitoxin system RelE/ParE family toxin</fullName>
    </submittedName>
</protein>
<keyword evidence="2" id="KW-1277">Toxin-antitoxin system</keyword>
<evidence type="ECO:0000313" key="4">
    <source>
        <dbReference type="Proteomes" id="UP000636505"/>
    </source>
</evidence>
<dbReference type="EMBL" id="JADEXG010000043">
    <property type="protein sequence ID" value="MBE9078912.1"/>
    <property type="molecule type" value="Genomic_DNA"/>
</dbReference>
<reference evidence="3" key="1">
    <citation type="submission" date="2020-10" db="EMBL/GenBank/DDBJ databases">
        <authorList>
            <person name="Castelo-Branco R."/>
            <person name="Eusebio N."/>
            <person name="Adriana R."/>
            <person name="Vieira A."/>
            <person name="Brugerolle De Fraissinette N."/>
            <person name="Rezende De Castro R."/>
            <person name="Schneider M.P."/>
            <person name="Vasconcelos V."/>
            <person name="Leao P.N."/>
        </authorList>
    </citation>
    <scope>NUCLEOTIDE SEQUENCE</scope>
    <source>
        <strain evidence="3">LEGE 07310</strain>
    </source>
</reference>
<dbReference type="Gene3D" id="3.30.2310.20">
    <property type="entry name" value="RelE-like"/>
    <property type="match status" value="1"/>
</dbReference>
<dbReference type="Proteomes" id="UP000636505">
    <property type="component" value="Unassembled WGS sequence"/>
</dbReference>
<evidence type="ECO:0000313" key="3">
    <source>
        <dbReference type="EMBL" id="MBE9078912.1"/>
    </source>
</evidence>
<keyword evidence="4" id="KW-1185">Reference proteome</keyword>
<dbReference type="InterPro" id="IPR007712">
    <property type="entry name" value="RelE/ParE_toxin"/>
</dbReference>
<organism evidence="3 4">
    <name type="scientific">Vasconcelosia minhoensis LEGE 07310</name>
    <dbReference type="NCBI Taxonomy" id="915328"/>
    <lineage>
        <taxon>Bacteria</taxon>
        <taxon>Bacillati</taxon>
        <taxon>Cyanobacteriota</taxon>
        <taxon>Cyanophyceae</taxon>
        <taxon>Nodosilineales</taxon>
        <taxon>Cymatolegaceae</taxon>
        <taxon>Vasconcelosia</taxon>
        <taxon>Vasconcelosia minhoensis</taxon>
    </lineage>
</organism>
<gene>
    <name evidence="3" type="ORF">IQ241_16700</name>
</gene>
<evidence type="ECO:0000256" key="1">
    <source>
        <dbReference type="ARBA" id="ARBA00006226"/>
    </source>
</evidence>
<comment type="similarity">
    <text evidence="1">Belongs to the RelE toxin family.</text>
</comment>
<dbReference type="Pfam" id="PF05016">
    <property type="entry name" value="ParE_toxin"/>
    <property type="match status" value="1"/>
</dbReference>
<dbReference type="InterPro" id="IPR051803">
    <property type="entry name" value="TA_system_RelE-like_toxin"/>
</dbReference>
<comment type="caution">
    <text evidence="3">The sequence shown here is derived from an EMBL/GenBank/DDBJ whole genome shotgun (WGS) entry which is preliminary data.</text>
</comment>